<evidence type="ECO:0000256" key="1">
    <source>
        <dbReference type="ARBA" id="ARBA00006249"/>
    </source>
</evidence>
<reference evidence="9" key="1">
    <citation type="journal article" date="2019" name="Int. J. Syst. Evol. Microbiol.">
        <title>The Global Catalogue of Microorganisms (GCM) 10K type strain sequencing project: providing services to taxonomists for standard genome sequencing and annotation.</title>
        <authorList>
            <consortium name="The Broad Institute Genomics Platform"/>
            <consortium name="The Broad Institute Genome Sequencing Center for Infectious Disease"/>
            <person name="Wu L."/>
            <person name="Ma J."/>
        </authorList>
    </citation>
    <scope>NUCLEOTIDE SEQUENCE [LARGE SCALE GENOMIC DNA]</scope>
    <source>
        <strain evidence="9">CGMCC 1.10759</strain>
    </source>
</reference>
<evidence type="ECO:0000256" key="2">
    <source>
        <dbReference type="ARBA" id="ARBA00022487"/>
    </source>
</evidence>
<evidence type="ECO:0000256" key="7">
    <source>
        <dbReference type="ARBA" id="ARBA00023157"/>
    </source>
</evidence>
<dbReference type="SUPFAM" id="SSF53474">
    <property type="entry name" value="alpha/beta-Hydrolases"/>
    <property type="match status" value="1"/>
</dbReference>
<keyword evidence="2" id="KW-0719">Serine esterase</keyword>
<evidence type="ECO:0000256" key="6">
    <source>
        <dbReference type="ARBA" id="ARBA00022837"/>
    </source>
</evidence>
<accession>A0ABV8SP51</accession>
<dbReference type="Proteomes" id="UP001595904">
    <property type="component" value="Unassembled WGS sequence"/>
</dbReference>
<protein>
    <submittedName>
        <fullName evidence="8">Tannase/feruloyl esterase family alpha/beta hydrolase</fullName>
    </submittedName>
</protein>
<keyword evidence="7" id="KW-1015">Disulfide bond</keyword>
<keyword evidence="4" id="KW-0732">Signal</keyword>
<dbReference type="InterPro" id="IPR011118">
    <property type="entry name" value="Tannase/feruloyl_esterase"/>
</dbReference>
<evidence type="ECO:0000256" key="3">
    <source>
        <dbReference type="ARBA" id="ARBA00022723"/>
    </source>
</evidence>
<gene>
    <name evidence="8" type="ORF">ACFPN2_09235</name>
</gene>
<dbReference type="InterPro" id="IPR029058">
    <property type="entry name" value="AB_hydrolase_fold"/>
</dbReference>
<dbReference type="PANTHER" id="PTHR33938:SF15">
    <property type="entry name" value="FERULOYL ESTERASE B-RELATED"/>
    <property type="match status" value="1"/>
</dbReference>
<keyword evidence="5 8" id="KW-0378">Hydrolase</keyword>
<evidence type="ECO:0000313" key="9">
    <source>
        <dbReference type="Proteomes" id="UP001595904"/>
    </source>
</evidence>
<dbReference type="Gene3D" id="3.40.50.1820">
    <property type="entry name" value="alpha/beta hydrolase"/>
    <property type="match status" value="1"/>
</dbReference>
<evidence type="ECO:0000256" key="5">
    <source>
        <dbReference type="ARBA" id="ARBA00022801"/>
    </source>
</evidence>
<name>A0ABV8SP51_9GAMM</name>
<dbReference type="PANTHER" id="PTHR33938">
    <property type="entry name" value="FERULOYL ESTERASE B-RELATED"/>
    <property type="match status" value="1"/>
</dbReference>
<proteinExistence type="inferred from homology"/>
<dbReference type="Pfam" id="PF07519">
    <property type="entry name" value="Tannase"/>
    <property type="match status" value="1"/>
</dbReference>
<dbReference type="EMBL" id="JBHSDU010000003">
    <property type="protein sequence ID" value="MFC4309262.1"/>
    <property type="molecule type" value="Genomic_DNA"/>
</dbReference>
<evidence type="ECO:0000256" key="4">
    <source>
        <dbReference type="ARBA" id="ARBA00022729"/>
    </source>
</evidence>
<comment type="caution">
    <text evidence="8">The sequence shown here is derived from an EMBL/GenBank/DDBJ whole genome shotgun (WGS) entry which is preliminary data.</text>
</comment>
<comment type="similarity">
    <text evidence="1">Belongs to the tannase family.</text>
</comment>
<evidence type="ECO:0000313" key="8">
    <source>
        <dbReference type="EMBL" id="MFC4309262.1"/>
    </source>
</evidence>
<dbReference type="GO" id="GO:0016787">
    <property type="term" value="F:hydrolase activity"/>
    <property type="evidence" value="ECO:0007669"/>
    <property type="project" value="UniProtKB-KW"/>
</dbReference>
<keyword evidence="3" id="KW-0479">Metal-binding</keyword>
<sequence length="466" mass="50906">MAWRPTADAIVRDARIAKNGTDESCRVTIEVTMPASPHVITVWLRLPTKDWNGRFLGLGGGGWMPGFPAALDAGESKGFATAITNAGRPYDVSIDPAELGRSVGQNDFLLDAKGRLDWTALQNFAYRGIHEMTVVGKAVTREFYGKNARYNYFSGCSTGGRQGQSEAQRFPEDYDGVLSGAPVVNWAHLAAADSWPLTLTKELGDVPQCKFDAAHRAVVAACDADDGAHDGLVSSVGECRFDPKTLEGVATECGAISPREAEVIKRIWDGPRRRDGSPLWNGIDSAVLIHAPQPPTNWAGPFADGKAVDTNSFSLAAFETQFDQFVERYGAVMDTSNPDLRAFARHGKTLLWHGLADDIVPAAGSVHYIESIRRMLGPRETDRFLRFYLAPGVGHCGWGDGPQPVALLEPLMNWVEHGRAPGILNSENWDPTGRVTRTRPLCPYPERARYRGHGSLDEAASFRCER</sequence>
<organism evidence="8 9">
    <name type="scientific">Steroidobacter flavus</name>
    <dbReference type="NCBI Taxonomy" id="1842136"/>
    <lineage>
        <taxon>Bacteria</taxon>
        <taxon>Pseudomonadati</taxon>
        <taxon>Pseudomonadota</taxon>
        <taxon>Gammaproteobacteria</taxon>
        <taxon>Steroidobacterales</taxon>
        <taxon>Steroidobacteraceae</taxon>
        <taxon>Steroidobacter</taxon>
    </lineage>
</organism>
<keyword evidence="9" id="KW-1185">Reference proteome</keyword>
<keyword evidence="6" id="KW-0106">Calcium</keyword>